<keyword evidence="2" id="KW-1185">Reference proteome</keyword>
<name>A0AAD6TU24_9AGAR</name>
<dbReference type="Proteomes" id="UP001222325">
    <property type="component" value="Unassembled WGS sequence"/>
</dbReference>
<dbReference type="AlphaFoldDB" id="A0AAD6TU24"/>
<organism evidence="1 2">
    <name type="scientific">Mycena belliarum</name>
    <dbReference type="NCBI Taxonomy" id="1033014"/>
    <lineage>
        <taxon>Eukaryota</taxon>
        <taxon>Fungi</taxon>
        <taxon>Dikarya</taxon>
        <taxon>Basidiomycota</taxon>
        <taxon>Agaricomycotina</taxon>
        <taxon>Agaricomycetes</taxon>
        <taxon>Agaricomycetidae</taxon>
        <taxon>Agaricales</taxon>
        <taxon>Marasmiineae</taxon>
        <taxon>Mycenaceae</taxon>
        <taxon>Mycena</taxon>
    </lineage>
</organism>
<reference evidence="1" key="1">
    <citation type="submission" date="2023-03" db="EMBL/GenBank/DDBJ databases">
        <title>Massive genome expansion in bonnet fungi (Mycena s.s.) driven by repeated elements and novel gene families across ecological guilds.</title>
        <authorList>
            <consortium name="Lawrence Berkeley National Laboratory"/>
            <person name="Harder C.B."/>
            <person name="Miyauchi S."/>
            <person name="Viragh M."/>
            <person name="Kuo A."/>
            <person name="Thoen E."/>
            <person name="Andreopoulos B."/>
            <person name="Lu D."/>
            <person name="Skrede I."/>
            <person name="Drula E."/>
            <person name="Henrissat B."/>
            <person name="Morin E."/>
            <person name="Kohler A."/>
            <person name="Barry K."/>
            <person name="LaButti K."/>
            <person name="Morin E."/>
            <person name="Salamov A."/>
            <person name="Lipzen A."/>
            <person name="Mereny Z."/>
            <person name="Hegedus B."/>
            <person name="Baldrian P."/>
            <person name="Stursova M."/>
            <person name="Weitz H."/>
            <person name="Taylor A."/>
            <person name="Grigoriev I.V."/>
            <person name="Nagy L.G."/>
            <person name="Martin F."/>
            <person name="Kauserud H."/>
        </authorList>
    </citation>
    <scope>NUCLEOTIDE SEQUENCE</scope>
    <source>
        <strain evidence="1">CBHHK173m</strain>
    </source>
</reference>
<evidence type="ECO:0000313" key="2">
    <source>
        <dbReference type="Proteomes" id="UP001222325"/>
    </source>
</evidence>
<accession>A0AAD6TU24</accession>
<dbReference type="EMBL" id="JARJCN010000096">
    <property type="protein sequence ID" value="KAJ7075402.1"/>
    <property type="molecule type" value="Genomic_DNA"/>
</dbReference>
<proteinExistence type="predicted"/>
<gene>
    <name evidence="1" type="ORF">B0H15DRAFT_791836</name>
</gene>
<evidence type="ECO:0000313" key="1">
    <source>
        <dbReference type="EMBL" id="KAJ7075402.1"/>
    </source>
</evidence>
<sequence>MKHSPALWNIENGWVTLTSSKLLLWLHNQHRIGFWSPYNTVIIGQQQTQLSYENFVYGTEWDTCYAPIVCI</sequence>
<comment type="caution">
    <text evidence="1">The sequence shown here is derived from an EMBL/GenBank/DDBJ whole genome shotgun (WGS) entry which is preliminary data.</text>
</comment>
<protein>
    <submittedName>
        <fullName evidence="1">Uncharacterized protein</fullName>
    </submittedName>
</protein>